<evidence type="ECO:0000313" key="3">
    <source>
        <dbReference type="Proteomes" id="UP001642464"/>
    </source>
</evidence>
<evidence type="ECO:0000256" key="1">
    <source>
        <dbReference type="SAM" id="MobiDB-lite"/>
    </source>
</evidence>
<evidence type="ECO:0000313" key="2">
    <source>
        <dbReference type="EMBL" id="CAK9104772.1"/>
    </source>
</evidence>
<organism evidence="2 3">
    <name type="scientific">Durusdinium trenchii</name>
    <dbReference type="NCBI Taxonomy" id="1381693"/>
    <lineage>
        <taxon>Eukaryota</taxon>
        <taxon>Sar</taxon>
        <taxon>Alveolata</taxon>
        <taxon>Dinophyceae</taxon>
        <taxon>Suessiales</taxon>
        <taxon>Symbiodiniaceae</taxon>
        <taxon>Durusdinium</taxon>
    </lineage>
</organism>
<proteinExistence type="predicted"/>
<comment type="caution">
    <text evidence="2">The sequence shown here is derived from an EMBL/GenBank/DDBJ whole genome shotgun (WGS) entry which is preliminary data.</text>
</comment>
<gene>
    <name evidence="2" type="ORF">SCF082_LOCUS48861</name>
</gene>
<feature type="non-terminal residue" evidence="2">
    <location>
        <position position="1"/>
    </location>
</feature>
<reference evidence="2 3" key="1">
    <citation type="submission" date="2024-02" db="EMBL/GenBank/DDBJ databases">
        <authorList>
            <person name="Chen Y."/>
            <person name="Shah S."/>
            <person name="Dougan E. K."/>
            <person name="Thang M."/>
            <person name="Chan C."/>
        </authorList>
    </citation>
    <scope>NUCLEOTIDE SEQUENCE [LARGE SCALE GENOMIC DNA]</scope>
</reference>
<dbReference type="Proteomes" id="UP001642464">
    <property type="component" value="Unassembled WGS sequence"/>
</dbReference>
<sequence>CRRAAELRASGAERRLHETEELLDKKTNELFALQRHIISGVGGAGASMVKELEELRRGKREAAARIQQLEEGAGQSSWRPGNGRAARRGDGAEGRGQGIARMQKHVQQNWNAWSSACRRRSRASPKWSKTVFQMRTGGGSGC</sequence>
<accession>A0ABP0RVU6</accession>
<name>A0ABP0RVU6_9DINO</name>
<dbReference type="EMBL" id="CAXAMM010042417">
    <property type="protein sequence ID" value="CAK9104772.1"/>
    <property type="molecule type" value="Genomic_DNA"/>
</dbReference>
<feature type="region of interest" description="Disordered" evidence="1">
    <location>
        <begin position="68"/>
        <end position="97"/>
    </location>
</feature>
<keyword evidence="3" id="KW-1185">Reference proteome</keyword>
<protein>
    <submittedName>
        <fullName evidence="2">Uncharacterized protein</fullName>
    </submittedName>
</protein>